<name>B8GI09_METPE</name>
<dbReference type="AlphaFoldDB" id="B8GI09"/>
<protein>
    <submittedName>
        <fullName evidence="2">Uncharacterized protein</fullName>
    </submittedName>
</protein>
<dbReference type="Proteomes" id="UP000002457">
    <property type="component" value="Chromosome"/>
</dbReference>
<proteinExistence type="predicted"/>
<feature type="region of interest" description="Disordered" evidence="1">
    <location>
        <begin position="1"/>
        <end position="42"/>
    </location>
</feature>
<organism evidence="2 3">
    <name type="scientific">Methanosphaerula palustris (strain ATCC BAA-1556 / DSM 19958 / E1-9c)</name>
    <dbReference type="NCBI Taxonomy" id="521011"/>
    <lineage>
        <taxon>Archaea</taxon>
        <taxon>Methanobacteriati</taxon>
        <taxon>Methanobacteriota</taxon>
        <taxon>Stenosarchaea group</taxon>
        <taxon>Methanomicrobia</taxon>
        <taxon>Methanomicrobiales</taxon>
        <taxon>Methanoregulaceae</taxon>
        <taxon>Methanosphaerula</taxon>
    </lineage>
</organism>
<dbReference type="KEGG" id="mpl:Mpal_1420"/>
<accession>B8GI09</accession>
<dbReference type="EMBL" id="CP001338">
    <property type="protein sequence ID" value="ACL16749.1"/>
    <property type="molecule type" value="Genomic_DNA"/>
</dbReference>
<reference evidence="2 3" key="1">
    <citation type="journal article" date="2015" name="Genome Announc.">
        <title>Complete Genome Sequence of Methanosphaerula palustris E1-9CT, a Hydrogenotrophic Methanogen Isolated from a Minerotrophic Fen Peatland.</title>
        <authorList>
            <person name="Cadillo-Quiroz H."/>
            <person name="Browne P."/>
            <person name="Kyrpides N."/>
            <person name="Woyke T."/>
            <person name="Goodwin L."/>
            <person name="Detter C."/>
            <person name="Yavitt J.B."/>
            <person name="Zinder S.H."/>
        </authorList>
    </citation>
    <scope>NUCLEOTIDE SEQUENCE [LARGE SCALE GENOMIC DNA]</scope>
    <source>
        <strain evidence="3">ATCC BAA-1556 / DSM 19958 / E1-9c</strain>
    </source>
</reference>
<gene>
    <name evidence="2" type="ordered locus">Mpal_1420</name>
</gene>
<evidence type="ECO:0000256" key="1">
    <source>
        <dbReference type="SAM" id="MobiDB-lite"/>
    </source>
</evidence>
<evidence type="ECO:0000313" key="3">
    <source>
        <dbReference type="Proteomes" id="UP000002457"/>
    </source>
</evidence>
<evidence type="ECO:0000313" key="2">
    <source>
        <dbReference type="EMBL" id="ACL16749.1"/>
    </source>
</evidence>
<keyword evidence="3" id="KW-1185">Reference proteome</keyword>
<dbReference type="HOGENOM" id="CLU_3245385_0_0_2"/>
<feature type="compositionally biased region" description="Basic and acidic residues" evidence="1">
    <location>
        <begin position="23"/>
        <end position="36"/>
    </location>
</feature>
<sequence>MPERVRVQPRQPDHPVSIVEATEPERGNVDLDHHQISESVAG</sequence>